<feature type="transmembrane region" description="Helical" evidence="1">
    <location>
        <begin position="527"/>
        <end position="546"/>
    </location>
</feature>
<dbReference type="Gene3D" id="3.30.70.1320">
    <property type="entry name" value="Multidrug efflux transporter AcrB pore domain like"/>
    <property type="match status" value="1"/>
</dbReference>
<proteinExistence type="predicted"/>
<protein>
    <submittedName>
        <fullName evidence="2">Efflux RND transporter permease subunit</fullName>
    </submittedName>
</protein>
<feature type="transmembrane region" description="Helical" evidence="1">
    <location>
        <begin position="384"/>
        <end position="408"/>
    </location>
</feature>
<feature type="transmembrane region" description="Helical" evidence="1">
    <location>
        <begin position="13"/>
        <end position="33"/>
    </location>
</feature>
<organism evidence="2 3">
    <name type="scientific">Tectimicrobiota bacterium</name>
    <dbReference type="NCBI Taxonomy" id="2528274"/>
    <lineage>
        <taxon>Bacteria</taxon>
        <taxon>Pseudomonadati</taxon>
        <taxon>Nitrospinota/Tectimicrobiota group</taxon>
        <taxon>Candidatus Tectimicrobiota</taxon>
    </lineage>
</organism>
<dbReference type="PANTHER" id="PTHR32063:SF33">
    <property type="entry name" value="RND SUPERFAMILY EFFLUX PUMP PERMEASE COMPONENT"/>
    <property type="match status" value="1"/>
</dbReference>
<feature type="transmembrane region" description="Helical" evidence="1">
    <location>
        <begin position="1000"/>
        <end position="1025"/>
    </location>
</feature>
<comment type="caution">
    <text evidence="2">The sequence shown here is derived from an EMBL/GenBank/DDBJ whole genome shotgun (WGS) entry which is preliminary data.</text>
</comment>
<dbReference type="PRINTS" id="PR00702">
    <property type="entry name" value="ACRIFLAVINRP"/>
</dbReference>
<feature type="transmembrane region" description="Helical" evidence="1">
    <location>
        <begin position="868"/>
        <end position="890"/>
    </location>
</feature>
<reference evidence="2" key="1">
    <citation type="submission" date="2020-07" db="EMBL/GenBank/DDBJ databases">
        <title>Huge and variable diversity of episymbiotic CPR bacteria and DPANN archaea in groundwater ecosystems.</title>
        <authorList>
            <person name="He C.Y."/>
            <person name="Keren R."/>
            <person name="Whittaker M."/>
            <person name="Farag I.F."/>
            <person name="Doudna J."/>
            <person name="Cate J.H.D."/>
            <person name="Banfield J.F."/>
        </authorList>
    </citation>
    <scope>NUCLEOTIDE SEQUENCE</scope>
    <source>
        <strain evidence="2">NC_groundwater_763_Ag_S-0.2um_68_21</strain>
    </source>
</reference>
<dbReference type="Gene3D" id="3.30.2090.10">
    <property type="entry name" value="Multidrug efflux transporter AcrB TolC docking domain, DN and DC subdomains"/>
    <property type="match status" value="2"/>
</dbReference>
<evidence type="ECO:0000313" key="2">
    <source>
        <dbReference type="EMBL" id="MBI3127533.1"/>
    </source>
</evidence>
<accession>A0A932HZX2</accession>
<dbReference type="AlphaFoldDB" id="A0A932HZX2"/>
<sequence length="1059" mass="117554">MRSLIALFARNRVMANILMWFFILIGLLALLNIRSELIPQFSLDRIQVQIIWEGASPEEVEEGVCIKVDEALTGVEGVKTITSTAFEGRCATVAELYSWVRDRRKALDDVKNAVDRVETFPESTERPVVTEIKRLDQVLDLALYGDVPEVALKRVAEEVKEDLLNIPGISQVIVRGLREWEISIEVSEATLRAHNLTFEGLADIIRKNVLDLSGGDVRSPERRIRIRTIGKRYTGREFEALPILTRPNGTILRLGEIARVTDGFAESDKTGRFNGKPAALIVIYKTDEEDALEIAALAREYVRTKRSQLPPSLSLDAWADTSRLIRDRMDLLLRNGRQGLVLIFLTLWLFLNIRLSLWVAMGLPVAVMAALGFITFWGGTLNMITLFAFIMVIGMLVDDAIVVAENIYTRMKRGEDFITAAVEGTAEVAWPVIATITTTIIAFLPLMFVQGTLGKFLAILPVGIIASLVASLFEALFILPAHLGHWFKFPREGSRGFRIRQRVDGWVAWVVESLYAPSLRFCLKARYLVAAAAAALFLVTVSLVAGGHVRFVFFPRFDSDWVEAKLLFSEGTPVERTAEAARRIERVAMNLNAEFKTKSGEPLVKHVFTVLGEQIGPNLTEEGSHAAQVIVEMLPSELRGIGSTEIVNGWRERTGEIPDTVSLIFQASGAQPPGGKPLEIQFAGGDLDILRRVSDELKAELRKYPGVYDIEDDFRPGKSELRVTPTQQGRLLGVSLQDLANQLRARFFGLEALRLQRGREDVKVKLRYPLGERQSLGDVENARIRTPSGAEIPFSEVARVDVERGLAQIKRVDRRRAVTVSAEVDDARANATEIMNDLRAKFFPPLQGRHPGVRVRFEGQTKESRESLASLQLGFLVALASIFVNLAIMFRSYFQPLVVMSAIPFGIVGAIWGHIVMGLDISMMSLMGIVALAGVVVNDSLVLLDFVNRNIASGMPVEEALHHGGVSRWRAILMTTLTTVAGLAPMLAEKSFQAQFLIPMAVSLSFGLLFSTAITLILVPVIVLIGNDATRLFWRGWLGRWPSREEVDVHSPEALRPSA</sequence>
<feature type="transmembrane region" description="Helical" evidence="1">
    <location>
        <begin position="331"/>
        <end position="351"/>
    </location>
</feature>
<dbReference type="Gene3D" id="3.30.70.1430">
    <property type="entry name" value="Multidrug efflux transporter AcrB pore domain"/>
    <property type="match status" value="2"/>
</dbReference>
<feature type="transmembrane region" description="Helical" evidence="1">
    <location>
        <begin position="896"/>
        <end position="919"/>
    </location>
</feature>
<dbReference type="GO" id="GO:0042910">
    <property type="term" value="F:xenobiotic transmembrane transporter activity"/>
    <property type="evidence" value="ECO:0007669"/>
    <property type="project" value="TreeGrafter"/>
</dbReference>
<dbReference type="GO" id="GO:0005886">
    <property type="term" value="C:plasma membrane"/>
    <property type="evidence" value="ECO:0007669"/>
    <property type="project" value="TreeGrafter"/>
</dbReference>
<feature type="transmembrane region" description="Helical" evidence="1">
    <location>
        <begin position="357"/>
        <end position="377"/>
    </location>
</feature>
<feature type="transmembrane region" description="Helical" evidence="1">
    <location>
        <begin position="926"/>
        <end position="947"/>
    </location>
</feature>
<dbReference type="Pfam" id="PF00873">
    <property type="entry name" value="ACR_tran"/>
    <property type="match status" value="1"/>
</dbReference>
<feature type="transmembrane region" description="Helical" evidence="1">
    <location>
        <begin position="967"/>
        <end position="988"/>
    </location>
</feature>
<dbReference type="InterPro" id="IPR001036">
    <property type="entry name" value="Acrflvin-R"/>
</dbReference>
<keyword evidence="1" id="KW-0472">Membrane</keyword>
<keyword evidence="1" id="KW-1133">Transmembrane helix</keyword>
<dbReference type="SUPFAM" id="SSF82866">
    <property type="entry name" value="Multidrug efflux transporter AcrB transmembrane domain"/>
    <property type="match status" value="2"/>
</dbReference>
<keyword evidence="1" id="KW-0812">Transmembrane</keyword>
<evidence type="ECO:0000256" key="1">
    <source>
        <dbReference type="SAM" id="Phobius"/>
    </source>
</evidence>
<dbReference type="Gene3D" id="1.20.1640.10">
    <property type="entry name" value="Multidrug efflux transporter AcrB transmembrane domain"/>
    <property type="match status" value="2"/>
</dbReference>
<dbReference type="InterPro" id="IPR027463">
    <property type="entry name" value="AcrB_DN_DC_subdom"/>
</dbReference>
<feature type="transmembrane region" description="Helical" evidence="1">
    <location>
        <begin position="456"/>
        <end position="479"/>
    </location>
</feature>
<dbReference type="SUPFAM" id="SSF82693">
    <property type="entry name" value="Multidrug efflux transporter AcrB pore domain, PN1, PN2, PC1 and PC2 subdomains"/>
    <property type="match status" value="3"/>
</dbReference>
<dbReference type="Gene3D" id="3.30.70.1440">
    <property type="entry name" value="Multidrug efflux transporter AcrB pore domain"/>
    <property type="match status" value="1"/>
</dbReference>
<feature type="transmembrane region" description="Helical" evidence="1">
    <location>
        <begin position="428"/>
        <end position="449"/>
    </location>
</feature>
<dbReference type="Proteomes" id="UP000782312">
    <property type="component" value="Unassembled WGS sequence"/>
</dbReference>
<evidence type="ECO:0000313" key="3">
    <source>
        <dbReference type="Proteomes" id="UP000782312"/>
    </source>
</evidence>
<name>A0A932HZX2_UNCTE</name>
<gene>
    <name evidence="2" type="ORF">HYZ11_08020</name>
</gene>
<dbReference type="EMBL" id="JACPUR010000017">
    <property type="protein sequence ID" value="MBI3127533.1"/>
    <property type="molecule type" value="Genomic_DNA"/>
</dbReference>
<dbReference type="PANTHER" id="PTHR32063">
    <property type="match status" value="1"/>
</dbReference>
<dbReference type="SUPFAM" id="SSF82714">
    <property type="entry name" value="Multidrug efflux transporter AcrB TolC docking domain, DN and DC subdomains"/>
    <property type="match status" value="2"/>
</dbReference>